<sequence length="268" mass="30996">MDFLDDIEVDRVPSTTYSFIPDTQVSEEEQSDNEGHEQEQNSDDGPNMDILSKVKQRLFGQDTQPINTPAQDTQPINQSFPFENSLLFSTQKINQPSEQINQPSESNQPGESKSQAVNLKLFVDLDDDEEPKYDRQAEIAKLTGLKRLKRLENEKSLQNDLNHTTLSDEEKELDDELYDKTIDSSTINHQPTRKELEEEDKFININKRKMEIRSNFKNKITFSKNQFLDDFDSDKEDQLDNLGLNNELKSSPVTSPIKKDVRRPDGRR</sequence>
<dbReference type="EMBL" id="JASBNA010000069">
    <property type="protein sequence ID" value="KAK7678613.1"/>
    <property type="molecule type" value="Genomic_DNA"/>
</dbReference>
<reference evidence="2 3" key="1">
    <citation type="submission" date="2022-09" db="EMBL/GenBank/DDBJ databases">
        <authorList>
            <person name="Palmer J.M."/>
        </authorList>
    </citation>
    <scope>NUCLEOTIDE SEQUENCE [LARGE SCALE GENOMIC DNA]</scope>
    <source>
        <strain evidence="2 3">DSM 7382</strain>
    </source>
</reference>
<protein>
    <submittedName>
        <fullName evidence="2">Uncharacterized protein</fullName>
    </submittedName>
</protein>
<feature type="compositionally biased region" description="Basic and acidic residues" evidence="1">
    <location>
        <begin position="257"/>
        <end position="268"/>
    </location>
</feature>
<dbReference type="AlphaFoldDB" id="A0AAW0FCS8"/>
<evidence type="ECO:0000256" key="1">
    <source>
        <dbReference type="SAM" id="MobiDB-lite"/>
    </source>
</evidence>
<keyword evidence="3" id="KW-1185">Reference proteome</keyword>
<proteinExistence type="predicted"/>
<gene>
    <name evidence="2" type="ORF">QCA50_018336</name>
</gene>
<name>A0AAW0FCS8_9APHY</name>
<feature type="compositionally biased region" description="Polar residues" evidence="1">
    <location>
        <begin position="243"/>
        <end position="254"/>
    </location>
</feature>
<feature type="region of interest" description="Disordered" evidence="1">
    <location>
        <begin position="1"/>
        <end position="114"/>
    </location>
</feature>
<evidence type="ECO:0000313" key="2">
    <source>
        <dbReference type="EMBL" id="KAK7678613.1"/>
    </source>
</evidence>
<comment type="caution">
    <text evidence="2">The sequence shown here is derived from an EMBL/GenBank/DDBJ whole genome shotgun (WGS) entry which is preliminary data.</text>
</comment>
<feature type="compositionally biased region" description="Polar residues" evidence="1">
    <location>
        <begin position="13"/>
        <end position="24"/>
    </location>
</feature>
<organism evidence="2 3">
    <name type="scientific">Cerrena zonata</name>
    <dbReference type="NCBI Taxonomy" id="2478898"/>
    <lineage>
        <taxon>Eukaryota</taxon>
        <taxon>Fungi</taxon>
        <taxon>Dikarya</taxon>
        <taxon>Basidiomycota</taxon>
        <taxon>Agaricomycotina</taxon>
        <taxon>Agaricomycetes</taxon>
        <taxon>Polyporales</taxon>
        <taxon>Cerrenaceae</taxon>
        <taxon>Cerrena</taxon>
    </lineage>
</organism>
<evidence type="ECO:0000313" key="3">
    <source>
        <dbReference type="Proteomes" id="UP001385951"/>
    </source>
</evidence>
<feature type="compositionally biased region" description="Polar residues" evidence="1">
    <location>
        <begin position="61"/>
        <end position="114"/>
    </location>
</feature>
<dbReference type="Proteomes" id="UP001385951">
    <property type="component" value="Unassembled WGS sequence"/>
</dbReference>
<accession>A0AAW0FCS8</accession>
<feature type="region of interest" description="Disordered" evidence="1">
    <location>
        <begin position="234"/>
        <end position="268"/>
    </location>
</feature>